<dbReference type="EMBL" id="PIFK01000073">
    <property type="protein sequence ID" value="PTP22544.1"/>
    <property type="molecule type" value="Genomic_DNA"/>
</dbReference>
<sequence>MGRAKEELYDIQLADRDRYFSKLLGISLEELELLDWDISEETNDDGFLYGYIMQFSEESDPDVLDKIHDQLDGHDFLYLDISDVEIPFIEGDDIQSNQYKVFENHIRSVNDILALPCSPDAKFSLYVMLFAHIISATEGYLSSQFIYQVSRNPKLMRKLVENDKELSKRTFSLKEIYHQKENLNDTVSKHLKDLIFHNVAKAKEMYSAILNYQMEELGWLFKAVEVRHHCVHRAGYDKDGSPVSITKDALIELVNRCDELCLSIDKHLNN</sequence>
<dbReference type="AlphaFoldDB" id="A0A2N7ECU0"/>
<evidence type="ECO:0000313" key="2">
    <source>
        <dbReference type="Proteomes" id="UP000244197"/>
    </source>
</evidence>
<gene>
    <name evidence="1" type="ORF">CWO07_23270</name>
</gene>
<name>A0A2N7ECU0_VIBSP</name>
<organism evidence="1 2">
    <name type="scientific">Vibrio splendidus</name>
    <dbReference type="NCBI Taxonomy" id="29497"/>
    <lineage>
        <taxon>Bacteria</taxon>
        <taxon>Pseudomonadati</taxon>
        <taxon>Pseudomonadota</taxon>
        <taxon>Gammaproteobacteria</taxon>
        <taxon>Vibrionales</taxon>
        <taxon>Vibrionaceae</taxon>
        <taxon>Vibrio</taxon>
    </lineage>
</organism>
<reference evidence="1 2" key="1">
    <citation type="submission" date="2017-11" db="EMBL/GenBank/DDBJ databases">
        <title>Population delineation of vibrios coincides with oyster pathogenicity.</title>
        <authorList>
            <person name="Bruto M."/>
            <person name="Labreuche Y."/>
            <person name="James A."/>
            <person name="Piel D."/>
            <person name="Chenivesse S."/>
            <person name="Petton B."/>
            <person name="Polz M.F."/>
            <person name="Le Roux F."/>
        </authorList>
    </citation>
    <scope>NUCLEOTIDE SEQUENCE [LARGE SCALE GENOMIC DNA]</scope>
    <source>
        <strain evidence="1 2">FF_144</strain>
    </source>
</reference>
<accession>A0A2N7ECU0</accession>
<comment type="caution">
    <text evidence="1">The sequence shown here is derived from an EMBL/GenBank/DDBJ whole genome shotgun (WGS) entry which is preliminary data.</text>
</comment>
<protein>
    <recommendedName>
        <fullName evidence="3">RiboL-PSP-HEPN domain-containing protein</fullName>
    </recommendedName>
</protein>
<evidence type="ECO:0000313" key="1">
    <source>
        <dbReference type="EMBL" id="PTP22544.1"/>
    </source>
</evidence>
<proteinExistence type="predicted"/>
<evidence type="ECO:0008006" key="3">
    <source>
        <dbReference type="Google" id="ProtNLM"/>
    </source>
</evidence>
<dbReference type="Proteomes" id="UP000244197">
    <property type="component" value="Unassembled WGS sequence"/>
</dbReference>
<dbReference type="RefSeq" id="WP_102463233.1">
    <property type="nucleotide sequence ID" value="NZ_MCWA02000002.1"/>
</dbReference>